<dbReference type="Pfam" id="PF11237">
    <property type="entry name" value="DUF3038"/>
    <property type="match status" value="1"/>
</dbReference>
<dbReference type="KEGG" id="csn:Cyast_0950"/>
<dbReference type="HOGENOM" id="CLU_104980_1_0_3"/>
<dbReference type="STRING" id="292563.Cyast_0950"/>
<dbReference type="EMBL" id="CP003940">
    <property type="protein sequence ID" value="AFZ46922.1"/>
    <property type="molecule type" value="Genomic_DNA"/>
</dbReference>
<evidence type="ECO:0000313" key="1">
    <source>
        <dbReference type="EMBL" id="AFZ46922.1"/>
    </source>
</evidence>
<dbReference type="AlphaFoldDB" id="K9YKC5"/>
<proteinExistence type="predicted"/>
<protein>
    <recommendedName>
        <fullName evidence="3">DUF3038 domain-containing protein</fullName>
    </recommendedName>
</protein>
<evidence type="ECO:0008006" key="3">
    <source>
        <dbReference type="Google" id="ProtNLM"/>
    </source>
</evidence>
<dbReference type="Proteomes" id="UP000010483">
    <property type="component" value="Chromosome"/>
</dbReference>
<name>K9YKC5_CYASC</name>
<keyword evidence="2" id="KW-1185">Reference proteome</keyword>
<accession>K9YKC5</accession>
<sequence length="211" mass="23901">MTQSVPLTPNPDNTSGGNSLPLILDTLPDVSPLPTRGILRVQQQLDLLLLAIEALRLGASEEMLAVCQSLGLQGIIHNRVDLWRLRSTNPWRKCYNRANLTPDQIKTLIVLINFCAKRLLVPLTQLLLAAQQMKDKDIPLENNFRLSEYFSRFRSHFASRMNPRRAKVSVYLASSEELNSLAFSLLEELLFFSGTRGIERLLIRLFDGEVD</sequence>
<dbReference type="InterPro" id="IPR021399">
    <property type="entry name" value="DUF3038"/>
</dbReference>
<gene>
    <name evidence="1" type="ordered locus">Cyast_0950</name>
</gene>
<dbReference type="PATRIC" id="fig|292563.3.peg.996"/>
<dbReference type="eggNOG" id="ENOG502Z8IN">
    <property type="taxonomic scope" value="Bacteria"/>
</dbReference>
<dbReference type="BioCyc" id="CSTA292563:G1353-957-MONOMER"/>
<reference evidence="2" key="1">
    <citation type="journal article" date="2013" name="Proc. Natl. Acad. Sci. U.S.A.">
        <title>Improving the coverage of the cyanobacterial phylum using diversity-driven genome sequencing.</title>
        <authorList>
            <person name="Shih P.M."/>
            <person name="Wu D."/>
            <person name="Latifi A."/>
            <person name="Axen S.D."/>
            <person name="Fewer D.P."/>
            <person name="Talla E."/>
            <person name="Calteau A."/>
            <person name="Cai F."/>
            <person name="Tandeau de Marsac N."/>
            <person name="Rippka R."/>
            <person name="Herdman M."/>
            <person name="Sivonen K."/>
            <person name="Coursin T."/>
            <person name="Laurent T."/>
            <person name="Goodwin L."/>
            <person name="Nolan M."/>
            <person name="Davenport K.W."/>
            <person name="Han C.S."/>
            <person name="Rubin E.M."/>
            <person name="Eisen J.A."/>
            <person name="Woyke T."/>
            <person name="Gugger M."/>
            <person name="Kerfeld C.A."/>
        </authorList>
    </citation>
    <scope>NUCLEOTIDE SEQUENCE [LARGE SCALE GENOMIC DNA]</scope>
    <source>
        <strain evidence="2">ATCC 29140 / PCC 7202</strain>
    </source>
</reference>
<organism evidence="1 2">
    <name type="scientific">Cyanobacterium stanieri (strain ATCC 29140 / PCC 7202)</name>
    <dbReference type="NCBI Taxonomy" id="292563"/>
    <lineage>
        <taxon>Bacteria</taxon>
        <taxon>Bacillati</taxon>
        <taxon>Cyanobacteriota</taxon>
        <taxon>Cyanophyceae</taxon>
        <taxon>Oscillatoriophycideae</taxon>
        <taxon>Chroococcales</taxon>
        <taxon>Geminocystaceae</taxon>
        <taxon>Cyanobacterium</taxon>
    </lineage>
</organism>
<evidence type="ECO:0000313" key="2">
    <source>
        <dbReference type="Proteomes" id="UP000010483"/>
    </source>
</evidence>